<keyword evidence="3" id="KW-1185">Reference proteome</keyword>
<dbReference type="AlphaFoldDB" id="A0A9K3GE64"/>
<evidence type="ECO:0000313" key="3">
    <source>
        <dbReference type="Proteomes" id="UP000265618"/>
    </source>
</evidence>
<feature type="compositionally biased region" description="Basic and acidic residues" evidence="1">
    <location>
        <begin position="68"/>
        <end position="79"/>
    </location>
</feature>
<name>A0A9K3GE64_9EUKA</name>
<accession>A0A9K3GE64</accession>
<gene>
    <name evidence="2" type="ORF">KIPB_000020</name>
</gene>
<dbReference type="Proteomes" id="UP000265618">
    <property type="component" value="Unassembled WGS sequence"/>
</dbReference>
<evidence type="ECO:0000313" key="2">
    <source>
        <dbReference type="EMBL" id="GIQ79377.1"/>
    </source>
</evidence>
<organism evidence="2 3">
    <name type="scientific">Kipferlia bialata</name>
    <dbReference type="NCBI Taxonomy" id="797122"/>
    <lineage>
        <taxon>Eukaryota</taxon>
        <taxon>Metamonada</taxon>
        <taxon>Carpediemonas-like organisms</taxon>
        <taxon>Kipferlia</taxon>
    </lineage>
</organism>
<feature type="region of interest" description="Disordered" evidence="1">
    <location>
        <begin position="50"/>
        <end position="135"/>
    </location>
</feature>
<dbReference type="Pfam" id="PF06658">
    <property type="entry name" value="DUF1168"/>
    <property type="match status" value="1"/>
</dbReference>
<evidence type="ECO:0000256" key="1">
    <source>
        <dbReference type="SAM" id="MobiDB-lite"/>
    </source>
</evidence>
<reference evidence="2 3" key="1">
    <citation type="journal article" date="2018" name="PLoS ONE">
        <title>The draft genome of Kipferlia bialata reveals reductive genome evolution in fornicate parasites.</title>
        <authorList>
            <person name="Tanifuji G."/>
            <person name="Takabayashi S."/>
            <person name="Kume K."/>
            <person name="Takagi M."/>
            <person name="Nakayama T."/>
            <person name="Kamikawa R."/>
            <person name="Inagaki Y."/>
            <person name="Hashimoto T."/>
        </authorList>
    </citation>
    <scope>NUCLEOTIDE SEQUENCE [LARGE SCALE GENOMIC DNA]</scope>
    <source>
        <strain evidence="2">NY0173</strain>
    </source>
</reference>
<sequence>MGDRDASALKDVTGDVFRSTDYVYNFTSVNTRKSASDQRVFLEMLQNERNRIDDMRTETEESQIQAEFRQKKEKQEAEAALKTSKKRARRLKKKQMKGKKKSKGAAASNPAEPLKGGDLAKEGPKNTEEQAETDS</sequence>
<comment type="caution">
    <text evidence="2">The sequence shown here is derived from an EMBL/GenBank/DDBJ whole genome shotgun (WGS) entry which is preliminary data.</text>
</comment>
<feature type="compositionally biased region" description="Basic residues" evidence="1">
    <location>
        <begin position="83"/>
        <end position="103"/>
    </location>
</feature>
<dbReference type="GO" id="GO:0003725">
    <property type="term" value="F:double-stranded RNA binding"/>
    <property type="evidence" value="ECO:0007669"/>
    <property type="project" value="InterPro"/>
</dbReference>
<feature type="compositionally biased region" description="Basic and acidic residues" evidence="1">
    <location>
        <begin position="50"/>
        <end position="59"/>
    </location>
</feature>
<feature type="compositionally biased region" description="Basic and acidic residues" evidence="1">
    <location>
        <begin position="118"/>
        <end position="128"/>
    </location>
</feature>
<dbReference type="InterPro" id="IPR009548">
    <property type="entry name" value="Prkrip1"/>
</dbReference>
<dbReference type="EMBL" id="BDIP01000001">
    <property type="protein sequence ID" value="GIQ79377.1"/>
    <property type="molecule type" value="Genomic_DNA"/>
</dbReference>
<proteinExistence type="predicted"/>
<protein>
    <submittedName>
        <fullName evidence="2">Uncharacterized protein</fullName>
    </submittedName>
</protein>